<sequence>MMIFPHYGEFNSVMISEVSQWGQGVKLLLSGINEWG</sequence>
<dbReference type="Proteomes" id="UP000183316">
    <property type="component" value="Chromosome"/>
</dbReference>
<dbReference type="EMBL" id="CP015085">
    <property type="protein sequence ID" value="ANK02598.1"/>
    <property type="molecule type" value="Genomic_DNA"/>
</dbReference>
<dbReference type="PATRIC" id="fig|941280.3.peg.1324"/>
<accession>A0A192C940</accession>
<proteinExistence type="predicted"/>
<organism evidence="1 2">
    <name type="scientific">Escherichia coli O25b:H4</name>
    <dbReference type="NCBI Taxonomy" id="941280"/>
    <lineage>
        <taxon>Bacteria</taxon>
        <taxon>Pseudomonadati</taxon>
        <taxon>Pseudomonadota</taxon>
        <taxon>Gammaproteobacteria</taxon>
        <taxon>Enterobacterales</taxon>
        <taxon>Enterobacteriaceae</taxon>
        <taxon>Escherichia</taxon>
    </lineage>
</organism>
<evidence type="ECO:0000313" key="2">
    <source>
        <dbReference type="Proteomes" id="UP000183316"/>
    </source>
</evidence>
<dbReference type="AlphaFoldDB" id="A0A192C940"/>
<evidence type="ECO:0000313" key="1">
    <source>
        <dbReference type="EMBL" id="ANK02598.1"/>
    </source>
</evidence>
<name>A0A192C940_ECO25</name>
<reference evidence="1 2" key="1">
    <citation type="submission" date="2016-03" db="EMBL/GenBank/DDBJ databases">
        <title>Genome Sequence and Comparative Pathogenic Determinants of Uropathogenic Escherichia coli O25b:H4, a Clinical Isolate from Saudi Arabia.</title>
        <authorList>
            <person name="Alyamani E.A.J."/>
            <person name="Khiyami M.A."/>
            <person name="Booq R.Y."/>
            <person name="Bahwerth F.S."/>
            <person name="Vaisvil B."/>
            <person name="Schmitt D.P."/>
            <person name="Kapatral V."/>
        </authorList>
    </citation>
    <scope>NUCLEOTIDE SEQUENCE [LARGE SCALE GENOMIC DNA]</scope>
    <source>
        <strain evidence="1 2">O25b:H4</strain>
    </source>
</reference>
<gene>
    <name evidence="1" type="ORF">WLH_01337</name>
</gene>
<protein>
    <submittedName>
        <fullName evidence="1">Uncharacterized protein</fullName>
    </submittedName>
</protein>